<reference evidence="2" key="1">
    <citation type="journal article" date="2019" name="Int. J. Syst. Evol. Microbiol.">
        <title>The Global Catalogue of Microorganisms (GCM) 10K type strain sequencing project: providing services to taxonomists for standard genome sequencing and annotation.</title>
        <authorList>
            <consortium name="The Broad Institute Genomics Platform"/>
            <consortium name="The Broad Institute Genome Sequencing Center for Infectious Disease"/>
            <person name="Wu L."/>
            <person name="Ma J."/>
        </authorList>
    </citation>
    <scope>NUCLEOTIDE SEQUENCE [LARGE SCALE GENOMIC DNA]</scope>
    <source>
        <strain evidence="2">JCM 18958</strain>
    </source>
</reference>
<dbReference type="EMBL" id="BAABLN010000008">
    <property type="protein sequence ID" value="GAA4693221.1"/>
    <property type="molecule type" value="Genomic_DNA"/>
</dbReference>
<dbReference type="Proteomes" id="UP001501446">
    <property type="component" value="Unassembled WGS sequence"/>
</dbReference>
<dbReference type="InterPro" id="IPR036628">
    <property type="entry name" value="Clp_N_dom_sf"/>
</dbReference>
<evidence type="ECO:0000313" key="1">
    <source>
        <dbReference type="EMBL" id="GAA4693221.1"/>
    </source>
</evidence>
<gene>
    <name evidence="1" type="ORF">GCM10025781_08250</name>
</gene>
<evidence type="ECO:0008006" key="3">
    <source>
        <dbReference type="Google" id="ProtNLM"/>
    </source>
</evidence>
<dbReference type="RefSeq" id="WP_345310652.1">
    <property type="nucleotide sequence ID" value="NZ_BAABLN010000008.1"/>
</dbReference>
<comment type="caution">
    <text evidence="1">The sequence shown here is derived from an EMBL/GenBank/DDBJ whole genome shotgun (WGS) entry which is preliminary data.</text>
</comment>
<dbReference type="SUPFAM" id="SSF55961">
    <property type="entry name" value="Bet v1-like"/>
    <property type="match status" value="1"/>
</dbReference>
<keyword evidence="2" id="KW-1185">Reference proteome</keyword>
<dbReference type="InterPro" id="IPR023393">
    <property type="entry name" value="START-like_dom_sf"/>
</dbReference>
<evidence type="ECO:0000313" key="2">
    <source>
        <dbReference type="Proteomes" id="UP001501446"/>
    </source>
</evidence>
<dbReference type="Gene3D" id="3.30.530.20">
    <property type="match status" value="1"/>
</dbReference>
<dbReference type="SUPFAM" id="SSF81923">
    <property type="entry name" value="Double Clp-N motif"/>
    <property type="match status" value="1"/>
</dbReference>
<dbReference type="Gene3D" id="1.10.1780.10">
    <property type="entry name" value="Clp, N-terminal domain"/>
    <property type="match status" value="1"/>
</dbReference>
<organism evidence="1 2">
    <name type="scientific">Kocuria gwangalliensis</name>
    <dbReference type="NCBI Taxonomy" id="501592"/>
    <lineage>
        <taxon>Bacteria</taxon>
        <taxon>Bacillati</taxon>
        <taxon>Actinomycetota</taxon>
        <taxon>Actinomycetes</taxon>
        <taxon>Micrococcales</taxon>
        <taxon>Micrococcaceae</taxon>
        <taxon>Kocuria</taxon>
    </lineage>
</organism>
<name>A0ABP8WPC4_9MICC</name>
<accession>A0ABP8WPC4</accession>
<sequence length="316" mass="34142">MSTRTMYKYLTAGWREAARAREPYIDLDHLLIGLIAAGGPAAQALSQHDITLSSARTAAGAVQADAVAQLGVDVHVLPASTPRPVSELNYDDAGDVPSAKRVQRLLDSLGMRVTERDLLRALLAEPSGTIREMIEHTGADPKAVMADVEDAADWTTPTPRRARTVESQAHERTVAVLLTHFIPADAPLVRSVAADPALAPQWLMLPEMEQQADGALAGTWTKRARTSTLRLALTADAQDRVRWSDQWNDGPWGWYDLRLTPAEGGTMLTLTRAVRPLGLVGAALGPVIRLTNGLGLLVRAQNLSFACADAIEQDLR</sequence>
<proteinExistence type="predicted"/>
<protein>
    <recommendedName>
        <fullName evidence="3">Clp R domain-containing protein</fullName>
    </recommendedName>
</protein>